<feature type="signal peptide" evidence="1">
    <location>
        <begin position="1"/>
        <end position="20"/>
    </location>
</feature>
<protein>
    <recommendedName>
        <fullName evidence="5">Lipoprotein</fullName>
    </recommendedName>
</protein>
<reference evidence="2" key="1">
    <citation type="submission" date="2022-06" db="EMBL/GenBank/DDBJ databases">
        <title>Complete genome sequence and characterization of Cupriavidus gilardii QJ1 isolated from contaminating cells.</title>
        <authorList>
            <person name="Qi J."/>
        </authorList>
    </citation>
    <scope>NUCLEOTIDE SEQUENCE</scope>
    <source>
        <strain evidence="2">QJ1</strain>
    </source>
</reference>
<evidence type="ECO:0000256" key="1">
    <source>
        <dbReference type="SAM" id="SignalP"/>
    </source>
</evidence>
<proteinExistence type="predicted"/>
<dbReference type="Proteomes" id="UP001056648">
    <property type="component" value="Chromosome 2"/>
</dbReference>
<dbReference type="PROSITE" id="PS51257">
    <property type="entry name" value="PROKAR_LIPOPROTEIN"/>
    <property type="match status" value="1"/>
</dbReference>
<keyword evidence="4" id="KW-1185">Reference proteome</keyword>
<organism evidence="2 4">
    <name type="scientific">Cupriavidus gilardii</name>
    <dbReference type="NCBI Taxonomy" id="82541"/>
    <lineage>
        <taxon>Bacteria</taxon>
        <taxon>Pseudomonadati</taxon>
        <taxon>Pseudomonadota</taxon>
        <taxon>Betaproteobacteria</taxon>
        <taxon>Burkholderiales</taxon>
        <taxon>Burkholderiaceae</taxon>
        <taxon>Cupriavidus</taxon>
    </lineage>
</organism>
<evidence type="ECO:0000313" key="3">
    <source>
        <dbReference type="EMBL" id="USE81167.1"/>
    </source>
</evidence>
<evidence type="ECO:0000313" key="2">
    <source>
        <dbReference type="EMBL" id="USE78894.1"/>
    </source>
</evidence>
<keyword evidence="1" id="KW-0732">Signal</keyword>
<dbReference type="EMBL" id="CP098736">
    <property type="protein sequence ID" value="USE81167.1"/>
    <property type="molecule type" value="Genomic_DNA"/>
</dbReference>
<name>A0ABY4VNT2_9BURK</name>
<dbReference type="EMBL" id="CP098736">
    <property type="protein sequence ID" value="USE78894.1"/>
    <property type="molecule type" value="Genomic_DNA"/>
</dbReference>
<gene>
    <name evidence="3" type="ORF">NDR89_15725</name>
    <name evidence="2" type="ORF">NDR89_19865</name>
</gene>
<accession>A0ABY4VNT2</accession>
<sequence length="96" mass="10661">MHNASRAALLAIAATLAACANTEPPKAPEVGTRQWYYRNAGEIYRRANNAYWDCVKQRSGQCQKEIDDLAQAEALKDAAQVYRVHELGGSAYRLGY</sequence>
<evidence type="ECO:0008006" key="5">
    <source>
        <dbReference type="Google" id="ProtNLM"/>
    </source>
</evidence>
<evidence type="ECO:0000313" key="4">
    <source>
        <dbReference type="Proteomes" id="UP001056648"/>
    </source>
</evidence>
<feature type="chain" id="PRO_5045034156" description="Lipoprotein" evidence="1">
    <location>
        <begin position="21"/>
        <end position="96"/>
    </location>
</feature>
<dbReference type="RefSeq" id="WP_252252631.1">
    <property type="nucleotide sequence ID" value="NZ_CP098736.1"/>
</dbReference>